<accession>A0AAN9RAA5</accession>
<dbReference type="Gene3D" id="3.40.50.300">
    <property type="entry name" value="P-loop containing nucleotide triphosphate hydrolases"/>
    <property type="match status" value="1"/>
</dbReference>
<dbReference type="SUPFAM" id="SSF46785">
    <property type="entry name" value="Winged helix' DNA-binding domain"/>
    <property type="match status" value="1"/>
</dbReference>
<dbReference type="Gene3D" id="1.10.8.430">
    <property type="entry name" value="Helical domain of apoptotic protease-activating factors"/>
    <property type="match status" value="1"/>
</dbReference>
<dbReference type="FunFam" id="3.40.50.10140:FF:000007">
    <property type="entry name" value="Disease resistance protein (TIR-NBS-LRR class)"/>
    <property type="match status" value="1"/>
</dbReference>
<dbReference type="PANTHER" id="PTHR11017">
    <property type="entry name" value="LEUCINE-RICH REPEAT-CONTAINING PROTEIN"/>
    <property type="match status" value="1"/>
</dbReference>
<dbReference type="AlphaFoldDB" id="A0AAN9RAA5"/>
<dbReference type="InterPro" id="IPR002182">
    <property type="entry name" value="NB-ARC"/>
</dbReference>
<dbReference type="InterPro" id="IPR036390">
    <property type="entry name" value="WH_DNA-bd_sf"/>
</dbReference>
<sequence>MAAISCSNAFSHDVFLSFRGSDTRHGFVGNLYKALYDKGIHTFIDDEKLEGGEEITPTLMKAIEESRIAITVLSHNYASSSFCLDELVSIIGCAKKKGLLVLPVFYNLDPSDVRHQKGSYGEALTKHEERFKVKKESFNHNKERLEKWKMALHHVANLSGYHFKPGYEYEYEFIGRIVELVSSKINRSPLHVADYPIGLESQMLEVMKLLDVGTDDNGVHMIGIHGIGGIGKTTLALAIYNLVAHHFDGLCFLENVRENADKHGLQHLQSILLAELVKEKRINITSVQQGISMLQHRLQQKKVLLIVDDVDKHEQLQAIVGRSDRFGFGSRIIITTRDEQLLASHKVKRTYEVKELNKNEALQLLTWKAFRTDEVDPSYEEVLNHVVAYASGLPLALEVIGSNLFGKSIQEWKSAIKQYKRIPNNQILKILKVSFDALEEEEKSVFLDIACCFKGYELEEVQDILHGHYHDCMKYHIGVLVDKSLLKIGVDVMKVTMHDLVEDMGKEIVRKESPKDPGKRSRLWLHEDIIQVLEDNTGTSEIEIMRLDFPLLDKEGMIEWNRKAFKKMRNLKTLIIKSGNFSKGPKYLPNSLRVIEWWRYPSHDLPSDFLSKKLAMCKLPESCFTSLELVDLLKKFMSMRFLNVDKSKYLTQIPDVSGLLNLEKLSFQHCQNLTTIHNSIGFLHKLKFLSAFGCTKLVSFPPIKLTALEKLNLSRCYSLESFPEILGKMENIRALQLEHTVIKELPSSIQNLTQLQELQLSNCGVVKLPSSIVMMSNLTDLIGWKWKGWQWLKHEKDEEKEGSSTVSSNVECLWVSECNLCDDFFSIDFKRFAHVKDLNLSKNNFTILPECIKEFQFLRKLNVNDCKLLQEIRGIPPSLKHFLATNCKSLTSSSISMFLNQEQHEAGKTQFYLPGERVPEWFDHQCNGPSISFWFRNRFPTKVLSLIIGPIDDDCGMFLPMVIINGNKCFRGSGYYMIGRDHTYIIDLQMVGFKENLYEIHLENEWNHAEVKFVDLVETSIPKESGICVFKQESSMEDIWFSDPYGKRKLEDNLDSLKSQSQQLLKKHRFVDMEAL</sequence>
<evidence type="ECO:0000313" key="7">
    <source>
        <dbReference type="Proteomes" id="UP001374584"/>
    </source>
</evidence>
<reference evidence="6 7" key="1">
    <citation type="submission" date="2024-01" db="EMBL/GenBank/DDBJ databases">
        <title>The genomes of 5 underutilized Papilionoideae crops provide insights into root nodulation and disease resistanc.</title>
        <authorList>
            <person name="Jiang F."/>
        </authorList>
    </citation>
    <scope>NUCLEOTIDE SEQUENCE [LARGE SCALE GENOMIC DNA]</scope>
    <source>
        <strain evidence="6">JINMINGXINNONG_FW02</strain>
        <tissue evidence="6">Leaves</tissue>
    </source>
</reference>
<dbReference type="GO" id="GO:0007165">
    <property type="term" value="P:signal transduction"/>
    <property type="evidence" value="ECO:0007669"/>
    <property type="project" value="InterPro"/>
</dbReference>
<dbReference type="InterPro" id="IPR044974">
    <property type="entry name" value="Disease_R_plants"/>
</dbReference>
<dbReference type="Pfam" id="PF23286">
    <property type="entry name" value="LRR_13"/>
    <property type="match status" value="1"/>
</dbReference>
<evidence type="ECO:0000256" key="4">
    <source>
        <dbReference type="ARBA" id="ARBA00023027"/>
    </source>
</evidence>
<feature type="domain" description="TIR" evidence="5">
    <location>
        <begin position="10"/>
        <end position="185"/>
    </location>
</feature>
<dbReference type="InterPro" id="IPR027417">
    <property type="entry name" value="P-loop_NTPase"/>
</dbReference>
<dbReference type="Proteomes" id="UP001374584">
    <property type="component" value="Unassembled WGS sequence"/>
</dbReference>
<dbReference type="InterPro" id="IPR035897">
    <property type="entry name" value="Toll_tir_struct_dom_sf"/>
</dbReference>
<evidence type="ECO:0000256" key="1">
    <source>
        <dbReference type="ARBA" id="ARBA00022614"/>
    </source>
</evidence>
<dbReference type="EMBL" id="JAYMYR010000005">
    <property type="protein sequence ID" value="KAK7365072.1"/>
    <property type="molecule type" value="Genomic_DNA"/>
</dbReference>
<comment type="caution">
    <text evidence="6">The sequence shown here is derived from an EMBL/GenBank/DDBJ whole genome shotgun (WGS) entry which is preliminary data.</text>
</comment>
<keyword evidence="2" id="KW-0677">Repeat</keyword>
<organism evidence="6 7">
    <name type="scientific">Phaseolus coccineus</name>
    <name type="common">Scarlet runner bean</name>
    <name type="synonym">Phaseolus multiflorus</name>
    <dbReference type="NCBI Taxonomy" id="3886"/>
    <lineage>
        <taxon>Eukaryota</taxon>
        <taxon>Viridiplantae</taxon>
        <taxon>Streptophyta</taxon>
        <taxon>Embryophyta</taxon>
        <taxon>Tracheophyta</taxon>
        <taxon>Spermatophyta</taxon>
        <taxon>Magnoliopsida</taxon>
        <taxon>eudicotyledons</taxon>
        <taxon>Gunneridae</taxon>
        <taxon>Pentapetalae</taxon>
        <taxon>rosids</taxon>
        <taxon>fabids</taxon>
        <taxon>Fabales</taxon>
        <taxon>Fabaceae</taxon>
        <taxon>Papilionoideae</taxon>
        <taxon>50 kb inversion clade</taxon>
        <taxon>NPAAA clade</taxon>
        <taxon>indigoferoid/millettioid clade</taxon>
        <taxon>Phaseoleae</taxon>
        <taxon>Phaseolus</taxon>
    </lineage>
</organism>
<dbReference type="InterPro" id="IPR058192">
    <property type="entry name" value="WHD_ROQ1-like"/>
</dbReference>
<dbReference type="Pfam" id="PF00931">
    <property type="entry name" value="NB-ARC"/>
    <property type="match status" value="1"/>
</dbReference>
<keyword evidence="3" id="KW-0611">Plant defense</keyword>
<dbReference type="Gene3D" id="3.40.50.10140">
    <property type="entry name" value="Toll/interleukin-1 receptor homology (TIR) domain"/>
    <property type="match status" value="1"/>
</dbReference>
<protein>
    <recommendedName>
        <fullName evidence="5">TIR domain-containing protein</fullName>
    </recommendedName>
</protein>
<keyword evidence="7" id="KW-1185">Reference proteome</keyword>
<dbReference type="SUPFAM" id="SSF52540">
    <property type="entry name" value="P-loop containing nucleoside triphosphate hydrolases"/>
    <property type="match status" value="1"/>
</dbReference>
<evidence type="ECO:0000256" key="2">
    <source>
        <dbReference type="ARBA" id="ARBA00022737"/>
    </source>
</evidence>
<dbReference type="InterPro" id="IPR032675">
    <property type="entry name" value="LRR_dom_sf"/>
</dbReference>
<dbReference type="InterPro" id="IPR000157">
    <property type="entry name" value="TIR_dom"/>
</dbReference>
<dbReference type="Pfam" id="PF23282">
    <property type="entry name" value="WHD_ROQ1"/>
    <property type="match status" value="1"/>
</dbReference>
<dbReference type="SMART" id="SM00255">
    <property type="entry name" value="TIR"/>
    <property type="match status" value="1"/>
</dbReference>
<dbReference type="GO" id="GO:0006952">
    <property type="term" value="P:defense response"/>
    <property type="evidence" value="ECO:0007669"/>
    <property type="project" value="UniProtKB-KW"/>
</dbReference>
<proteinExistence type="predicted"/>
<dbReference type="InterPro" id="IPR042197">
    <property type="entry name" value="Apaf_helical"/>
</dbReference>
<gene>
    <name evidence="6" type="ORF">VNO80_13856</name>
</gene>
<dbReference type="PROSITE" id="PS50104">
    <property type="entry name" value="TIR"/>
    <property type="match status" value="1"/>
</dbReference>
<dbReference type="SUPFAM" id="SSF52200">
    <property type="entry name" value="Toll/Interleukin receptor TIR domain"/>
    <property type="match status" value="1"/>
</dbReference>
<dbReference type="GO" id="GO:0043531">
    <property type="term" value="F:ADP binding"/>
    <property type="evidence" value="ECO:0007669"/>
    <property type="project" value="InterPro"/>
</dbReference>
<evidence type="ECO:0000313" key="6">
    <source>
        <dbReference type="EMBL" id="KAK7365072.1"/>
    </source>
</evidence>
<evidence type="ECO:0000256" key="3">
    <source>
        <dbReference type="ARBA" id="ARBA00022821"/>
    </source>
</evidence>
<keyword evidence="4" id="KW-0520">NAD</keyword>
<name>A0AAN9RAA5_PHACN</name>
<dbReference type="PRINTS" id="PR00364">
    <property type="entry name" value="DISEASERSIST"/>
</dbReference>
<keyword evidence="1" id="KW-0433">Leucine-rich repeat</keyword>
<dbReference type="PANTHER" id="PTHR11017:SF431">
    <property type="entry name" value="ADP-RIBOSYL CYCLASE_CYCLIC ADP-RIBOSE HYDROLASE"/>
    <property type="match status" value="1"/>
</dbReference>
<dbReference type="Gene3D" id="3.80.10.10">
    <property type="entry name" value="Ribonuclease Inhibitor"/>
    <property type="match status" value="2"/>
</dbReference>
<dbReference type="SUPFAM" id="SSF52058">
    <property type="entry name" value="L domain-like"/>
    <property type="match status" value="1"/>
</dbReference>
<evidence type="ECO:0000259" key="5">
    <source>
        <dbReference type="PROSITE" id="PS50104"/>
    </source>
</evidence>
<dbReference type="InterPro" id="IPR058546">
    <property type="entry name" value="RPS4B/Roq1-like_LRR"/>
</dbReference>
<dbReference type="Pfam" id="PF01582">
    <property type="entry name" value="TIR"/>
    <property type="match status" value="1"/>
</dbReference>